<comment type="caution">
    <text evidence="1">The sequence shown here is derived from an EMBL/GenBank/DDBJ whole genome shotgun (WGS) entry which is preliminary data.</text>
</comment>
<dbReference type="PANTHER" id="PTHR36773:SF1">
    <property type="entry name" value="EXPRESSED PROTEIN"/>
    <property type="match status" value="1"/>
</dbReference>
<sequence>MESPKPQPQNLDEYSAATTVINFDRPIPLLRGPIRRPSPSSGPYVLAFRDLQTWFSALKSSESQILDQCVTGARIGCALTASNKCKPPWWRSLIGPKQTDLKAREHCEAREMEACFVTAKEKCVAFAAEKCATPFRDAWIATRVNPKVARKLIGWASVPERCTWLNSIGLDLGDCEFGETNCYRASELLGSNTDFGSDRFKDLQNSLRLHLLG</sequence>
<evidence type="ECO:0000313" key="2">
    <source>
        <dbReference type="Proteomes" id="UP001324115"/>
    </source>
</evidence>
<organism evidence="1 2">
    <name type="scientific">Quercus rubra</name>
    <name type="common">Northern red oak</name>
    <name type="synonym">Quercus borealis</name>
    <dbReference type="NCBI Taxonomy" id="3512"/>
    <lineage>
        <taxon>Eukaryota</taxon>
        <taxon>Viridiplantae</taxon>
        <taxon>Streptophyta</taxon>
        <taxon>Embryophyta</taxon>
        <taxon>Tracheophyta</taxon>
        <taxon>Spermatophyta</taxon>
        <taxon>Magnoliopsida</taxon>
        <taxon>eudicotyledons</taxon>
        <taxon>Gunneridae</taxon>
        <taxon>Pentapetalae</taxon>
        <taxon>rosids</taxon>
        <taxon>fabids</taxon>
        <taxon>Fagales</taxon>
        <taxon>Fagaceae</taxon>
        <taxon>Quercus</taxon>
    </lineage>
</organism>
<evidence type="ECO:0000313" key="1">
    <source>
        <dbReference type="EMBL" id="KAK4560225.1"/>
    </source>
</evidence>
<gene>
    <name evidence="1" type="ORF">RGQ29_009128</name>
</gene>
<reference evidence="1 2" key="1">
    <citation type="journal article" date="2023" name="G3 (Bethesda)">
        <title>A haplotype-resolved chromosome-scale genome for Quercus rubra L. provides insights into the genetics of adaptive traits for red oak species.</title>
        <authorList>
            <person name="Kapoor B."/>
            <person name="Jenkins J."/>
            <person name="Schmutz J."/>
            <person name="Zhebentyayeva T."/>
            <person name="Kuelheim C."/>
            <person name="Coggeshall M."/>
            <person name="Heim C."/>
            <person name="Lasky J.R."/>
            <person name="Leites L."/>
            <person name="Islam-Faridi N."/>
            <person name="Romero-Severson J."/>
            <person name="DeLeo V.L."/>
            <person name="Lucas S.M."/>
            <person name="Lazic D."/>
            <person name="Gailing O."/>
            <person name="Carlson J."/>
            <person name="Staton M."/>
        </authorList>
    </citation>
    <scope>NUCLEOTIDE SEQUENCE [LARGE SCALE GENOMIC DNA]</scope>
    <source>
        <strain evidence="1">Pseudo-F2</strain>
    </source>
</reference>
<accession>A0AAN7E2C7</accession>
<dbReference type="AlphaFoldDB" id="A0AAN7E2C7"/>
<protein>
    <submittedName>
        <fullName evidence="1">Uncharacterized protein</fullName>
    </submittedName>
</protein>
<proteinExistence type="predicted"/>
<keyword evidence="2" id="KW-1185">Reference proteome</keyword>
<dbReference type="Proteomes" id="UP001324115">
    <property type="component" value="Unassembled WGS sequence"/>
</dbReference>
<name>A0AAN7E2C7_QUERU</name>
<dbReference type="PANTHER" id="PTHR36773">
    <property type="entry name" value="EXPRESSED PROTEIN"/>
    <property type="match status" value="1"/>
</dbReference>
<dbReference type="GO" id="GO:0009536">
    <property type="term" value="C:plastid"/>
    <property type="evidence" value="ECO:0007669"/>
    <property type="project" value="TreeGrafter"/>
</dbReference>
<dbReference type="EMBL" id="JAXUIC010000012">
    <property type="protein sequence ID" value="KAK4560225.1"/>
    <property type="molecule type" value="Genomic_DNA"/>
</dbReference>